<dbReference type="SMART" id="SM00255">
    <property type="entry name" value="TIR"/>
    <property type="match status" value="1"/>
</dbReference>
<reference evidence="3 4" key="1">
    <citation type="submission" date="2022-12" db="EMBL/GenBank/DDBJ databases">
        <title>Chromosome-level genome of Tegillarca granosa.</title>
        <authorList>
            <person name="Kim J."/>
        </authorList>
    </citation>
    <scope>NUCLEOTIDE SEQUENCE [LARGE SCALE GENOMIC DNA]</scope>
    <source>
        <strain evidence="3">Teg-2019</strain>
        <tissue evidence="3">Adductor muscle</tissue>
    </source>
</reference>
<keyword evidence="4" id="KW-1185">Reference proteome</keyword>
<comment type="caution">
    <text evidence="3">The sequence shown here is derived from an EMBL/GenBank/DDBJ whole genome shotgun (WGS) entry which is preliminary data.</text>
</comment>
<dbReference type="PANTHER" id="PTHR16253:SF0">
    <property type="entry name" value="TETRATRICOPEPTIDE REPEAT PROTEIN 22"/>
    <property type="match status" value="1"/>
</dbReference>
<feature type="transmembrane region" description="Helical" evidence="1">
    <location>
        <begin position="208"/>
        <end position="227"/>
    </location>
</feature>
<sequence>MIHQRILKTKQCLSMMSSDTDTTPLLQGDNEDDVSIDICGNSEAPPLPPGKLYHVFFSYAESDREFAANLINKLESELGYKCCDHQRDFIPGWKITDNIKHFVMSSLKTVVLISEESVKSAWCSYEAELTFHMSMDMRKKILIPILVDDCTIPDHLKPLTYIDARKQSNTTNWWQKLVDATSQSDEVPIFESGLPNLSSQPYTFNPMLVFPIIFMFVFASSFVIITIQRKKRERQLLDHISNINKRLIQYQIMMTIKSPRCSRGFDDAAKDTLTKYSCSYLRQYLDKKLVYPSETRHTSNTLCLCQYVEEKEN</sequence>
<keyword evidence="1" id="KW-0472">Membrane</keyword>
<proteinExistence type="predicted"/>
<protein>
    <recommendedName>
        <fullName evidence="2">TIR domain-containing protein</fullName>
    </recommendedName>
</protein>
<evidence type="ECO:0000259" key="2">
    <source>
        <dbReference type="PROSITE" id="PS50104"/>
    </source>
</evidence>
<gene>
    <name evidence="3" type="ORF">KUTeg_015353</name>
</gene>
<accession>A0ABQ9EPX9</accession>
<organism evidence="3 4">
    <name type="scientific">Tegillarca granosa</name>
    <name type="common">Malaysian cockle</name>
    <name type="synonym">Anadara granosa</name>
    <dbReference type="NCBI Taxonomy" id="220873"/>
    <lineage>
        <taxon>Eukaryota</taxon>
        <taxon>Metazoa</taxon>
        <taxon>Spiralia</taxon>
        <taxon>Lophotrochozoa</taxon>
        <taxon>Mollusca</taxon>
        <taxon>Bivalvia</taxon>
        <taxon>Autobranchia</taxon>
        <taxon>Pteriomorphia</taxon>
        <taxon>Arcoida</taxon>
        <taxon>Arcoidea</taxon>
        <taxon>Arcidae</taxon>
        <taxon>Tegillarca</taxon>
    </lineage>
</organism>
<dbReference type="EMBL" id="JARBDR010000793">
    <property type="protein sequence ID" value="KAJ8307269.1"/>
    <property type="molecule type" value="Genomic_DNA"/>
</dbReference>
<dbReference type="InterPro" id="IPR000157">
    <property type="entry name" value="TIR_dom"/>
</dbReference>
<keyword evidence="1" id="KW-1133">Transmembrane helix</keyword>
<dbReference type="InterPro" id="IPR035897">
    <property type="entry name" value="Toll_tir_struct_dom_sf"/>
</dbReference>
<evidence type="ECO:0000313" key="3">
    <source>
        <dbReference type="EMBL" id="KAJ8307269.1"/>
    </source>
</evidence>
<keyword evidence="1" id="KW-0812">Transmembrane</keyword>
<dbReference type="Gene3D" id="3.40.50.10140">
    <property type="entry name" value="Toll/interleukin-1 receptor homology (TIR) domain"/>
    <property type="match status" value="1"/>
</dbReference>
<name>A0ABQ9EPX9_TEGGR</name>
<evidence type="ECO:0000256" key="1">
    <source>
        <dbReference type="SAM" id="Phobius"/>
    </source>
</evidence>
<dbReference type="Proteomes" id="UP001217089">
    <property type="component" value="Unassembled WGS sequence"/>
</dbReference>
<dbReference type="InterPro" id="IPR042342">
    <property type="entry name" value="TTC22"/>
</dbReference>
<feature type="domain" description="TIR" evidence="2">
    <location>
        <begin position="51"/>
        <end position="182"/>
    </location>
</feature>
<dbReference type="Pfam" id="PF13676">
    <property type="entry name" value="TIR_2"/>
    <property type="match status" value="1"/>
</dbReference>
<dbReference type="PANTHER" id="PTHR16253">
    <property type="entry name" value="TETRATRICOPEPTIDE REPEAT PROTEIN 22"/>
    <property type="match status" value="1"/>
</dbReference>
<evidence type="ECO:0000313" key="4">
    <source>
        <dbReference type="Proteomes" id="UP001217089"/>
    </source>
</evidence>
<dbReference type="PROSITE" id="PS50104">
    <property type="entry name" value="TIR"/>
    <property type="match status" value="1"/>
</dbReference>
<dbReference type="SUPFAM" id="SSF52200">
    <property type="entry name" value="Toll/Interleukin receptor TIR domain"/>
    <property type="match status" value="1"/>
</dbReference>